<dbReference type="Proteomes" id="UP000243499">
    <property type="component" value="Chromosome 9"/>
</dbReference>
<proteinExistence type="inferred from homology"/>
<dbReference type="Pfam" id="PF00201">
    <property type="entry name" value="UDPGT"/>
    <property type="match status" value="1"/>
</dbReference>
<keyword evidence="2" id="KW-0808">Transferase</keyword>
<dbReference type="GO" id="GO:0080043">
    <property type="term" value="F:quercetin 3-O-glucosyltransferase activity"/>
    <property type="evidence" value="ECO:0007669"/>
    <property type="project" value="TreeGrafter"/>
</dbReference>
<evidence type="ECO:0000256" key="1">
    <source>
        <dbReference type="ARBA" id="ARBA00009995"/>
    </source>
</evidence>
<dbReference type="Gramene" id="PVH31204">
    <property type="protein sequence ID" value="PVH31204"/>
    <property type="gene ID" value="PAHAL_9G081900"/>
</dbReference>
<organism evidence="5">
    <name type="scientific">Panicum hallii</name>
    <dbReference type="NCBI Taxonomy" id="206008"/>
    <lineage>
        <taxon>Eukaryota</taxon>
        <taxon>Viridiplantae</taxon>
        <taxon>Streptophyta</taxon>
        <taxon>Embryophyta</taxon>
        <taxon>Tracheophyta</taxon>
        <taxon>Spermatophyta</taxon>
        <taxon>Magnoliopsida</taxon>
        <taxon>Liliopsida</taxon>
        <taxon>Poales</taxon>
        <taxon>Poaceae</taxon>
        <taxon>PACMAD clade</taxon>
        <taxon>Panicoideae</taxon>
        <taxon>Panicodae</taxon>
        <taxon>Paniceae</taxon>
        <taxon>Panicinae</taxon>
        <taxon>Panicum</taxon>
        <taxon>Panicum sect. Panicum</taxon>
    </lineage>
</organism>
<feature type="domain" description="Glycosyltransferase N-terminal" evidence="4">
    <location>
        <begin position="10"/>
        <end position="57"/>
    </location>
</feature>
<evidence type="ECO:0000259" key="4">
    <source>
        <dbReference type="Pfam" id="PF26168"/>
    </source>
</evidence>
<accession>A0A2T8I0K4</accession>
<feature type="region of interest" description="Disordered" evidence="3">
    <location>
        <begin position="220"/>
        <end position="249"/>
    </location>
</feature>
<evidence type="ECO:0000256" key="2">
    <source>
        <dbReference type="ARBA" id="ARBA00022679"/>
    </source>
</evidence>
<dbReference type="InterPro" id="IPR002213">
    <property type="entry name" value="UDP_glucos_trans"/>
</dbReference>
<evidence type="ECO:0000256" key="3">
    <source>
        <dbReference type="SAM" id="MobiDB-lite"/>
    </source>
</evidence>
<dbReference type="CDD" id="cd03784">
    <property type="entry name" value="GT1_Gtf-like"/>
    <property type="match status" value="1"/>
</dbReference>
<dbReference type="InterPro" id="IPR058980">
    <property type="entry name" value="Glyco_transf_N"/>
</dbReference>
<dbReference type="PANTHER" id="PTHR11926:SF1511">
    <property type="entry name" value="GLYCOSYLTRANSFERASE"/>
    <property type="match status" value="1"/>
</dbReference>
<dbReference type="SUPFAM" id="SSF53756">
    <property type="entry name" value="UDP-Glycosyltransferase/glycogen phosphorylase"/>
    <property type="match status" value="2"/>
</dbReference>
<dbReference type="AlphaFoldDB" id="A0A2T8I0K4"/>
<dbReference type="GO" id="GO:0080044">
    <property type="term" value="F:quercetin 7-O-glucosyltransferase activity"/>
    <property type="evidence" value="ECO:0007669"/>
    <property type="project" value="TreeGrafter"/>
</dbReference>
<evidence type="ECO:0000313" key="5">
    <source>
        <dbReference type="EMBL" id="PVH31204.1"/>
    </source>
</evidence>
<sequence length="406" mass="44466">MAAAPRHPRVLMLPFRAQGHVMPLMELSHRLAEHGVEVYFVNTDFNHARIIRAMEGGGDQTGALLAGIHMVSFPDGMAPDADRSNIGKLSEGLPAAMLGRFDELIRSKEIRWMVVDMPMVWVLELAATAGVRVALFLPFSAAIFAMRTHAPKMVEDDIRDEDVPTRRAIFQTVIKTGAALALADSIVCNTFQEIESEALALIPKTALAVGPLEAPKATPAVGHFWPDDPPGGLRRDTAPGARRRAGADDRQAVPVGGLAELRRRRQLARRGQAPGRRWHGAGRRLGSPAAVLAHPSVACFVTHCGWNSIMEGARHSARFLCWPHFGDQFCNRSYVCDVWRTGVRLCTDERGVDTKEEVRDKLERLLGNEGIRARALSLKSAARASVAGGGSSHQNLLRFVNLLREQ</sequence>
<name>A0A2T8I0K4_9POAL</name>
<dbReference type="Gene3D" id="3.40.50.2000">
    <property type="entry name" value="Glycogen Phosphorylase B"/>
    <property type="match status" value="3"/>
</dbReference>
<dbReference type="Pfam" id="PF26168">
    <property type="entry name" value="Glyco_transf_N"/>
    <property type="match status" value="1"/>
</dbReference>
<dbReference type="EMBL" id="CM008054">
    <property type="protein sequence ID" value="PVH31204.1"/>
    <property type="molecule type" value="Genomic_DNA"/>
</dbReference>
<protein>
    <recommendedName>
        <fullName evidence="4">Glycosyltransferase N-terminal domain-containing protein</fullName>
    </recommendedName>
</protein>
<comment type="similarity">
    <text evidence="1">Belongs to the UDP-glycosyltransferase family.</text>
</comment>
<dbReference type="PANTHER" id="PTHR11926">
    <property type="entry name" value="GLUCOSYL/GLUCURONOSYL TRANSFERASES"/>
    <property type="match status" value="1"/>
</dbReference>
<reference evidence="5" key="1">
    <citation type="submission" date="2018-04" db="EMBL/GenBank/DDBJ databases">
        <title>WGS assembly of Panicum hallii.</title>
        <authorList>
            <person name="Lovell J."/>
            <person name="Jenkins J."/>
            <person name="Lowry D."/>
            <person name="Mamidi S."/>
            <person name="Sreedasyam A."/>
            <person name="Weng X."/>
            <person name="Barry K."/>
            <person name="Bonette J."/>
            <person name="Campitelli B."/>
            <person name="Daum C."/>
            <person name="Gordon S."/>
            <person name="Gould B."/>
            <person name="Lipzen A."/>
            <person name="Macqueen A."/>
            <person name="Palacio-Mejia J."/>
            <person name="Plott C."/>
            <person name="Shakirov E."/>
            <person name="Shu S."/>
            <person name="Yoshinaga Y."/>
            <person name="Zane M."/>
            <person name="Rokhsar D."/>
            <person name="Grimwood J."/>
            <person name="Schmutz J."/>
            <person name="Juenger T."/>
        </authorList>
    </citation>
    <scope>NUCLEOTIDE SEQUENCE [LARGE SCALE GENOMIC DNA]</scope>
    <source>
        <strain evidence="5">FIL2</strain>
    </source>
</reference>
<gene>
    <name evidence="5" type="ORF">PAHAL_9G081900</name>
</gene>